<sequence>MVTVEDVARLVGELPGTGEIRRHGHRTWTVRDKAYAWERPFSKADLKRFGSEVPPAGAILAVKVEDLGEKEAVLAARADDGFFTISHFDGYAAVLIELERVSEEVLREALLDGWLVFAPEAVAQEVIAARKRSPKVR</sequence>
<evidence type="ECO:0000313" key="3">
    <source>
        <dbReference type="Proteomes" id="UP000534306"/>
    </source>
</evidence>
<dbReference type="Proteomes" id="UP000553957">
    <property type="component" value="Unassembled WGS sequence"/>
</dbReference>
<dbReference type="AlphaFoldDB" id="A0A7Y4NY95"/>
<accession>A0A7Y4NY95</accession>
<comment type="caution">
    <text evidence="2">The sequence shown here is derived from an EMBL/GenBank/DDBJ whole genome shotgun (WGS) entry which is preliminary data.</text>
</comment>
<proteinExistence type="predicted"/>
<dbReference type="Proteomes" id="UP000534306">
    <property type="component" value="Unassembled WGS sequence"/>
</dbReference>
<protein>
    <recommendedName>
        <fullName evidence="5">MmcQ/YjbR family DNA-binding protein</fullName>
    </recommendedName>
</protein>
<evidence type="ECO:0000313" key="2">
    <source>
        <dbReference type="EMBL" id="NOL38719.1"/>
    </source>
</evidence>
<gene>
    <name evidence="1" type="ORF">HNR71_004333</name>
    <name evidence="2" type="ORF">HPO96_00525</name>
</gene>
<evidence type="ECO:0000313" key="1">
    <source>
        <dbReference type="EMBL" id="MBB6568696.1"/>
    </source>
</evidence>
<keyword evidence="3" id="KW-1185">Reference proteome</keyword>
<reference evidence="2 3" key="1">
    <citation type="submission" date="2020-05" db="EMBL/GenBank/DDBJ databases">
        <title>Genome sequence of Kribbella sandramycini ATCC 39419.</title>
        <authorList>
            <person name="Maclea K.S."/>
            <person name="Fair J.L."/>
        </authorList>
    </citation>
    <scope>NUCLEOTIDE SEQUENCE [LARGE SCALE GENOMIC DNA]</scope>
    <source>
        <strain evidence="2 3">ATCC 39419</strain>
    </source>
</reference>
<name>A0A7Y4NY95_9ACTN</name>
<dbReference type="EMBL" id="JABJRC010000001">
    <property type="protein sequence ID" value="NOL38719.1"/>
    <property type="molecule type" value="Genomic_DNA"/>
</dbReference>
<evidence type="ECO:0008006" key="5">
    <source>
        <dbReference type="Google" id="ProtNLM"/>
    </source>
</evidence>
<dbReference type="EMBL" id="JACHKF010000001">
    <property type="protein sequence ID" value="MBB6568696.1"/>
    <property type="molecule type" value="Genomic_DNA"/>
</dbReference>
<dbReference type="RefSeq" id="WP_171670041.1">
    <property type="nucleotide sequence ID" value="NZ_BAAAGT010000012.1"/>
</dbReference>
<evidence type="ECO:0000313" key="4">
    <source>
        <dbReference type="Proteomes" id="UP000553957"/>
    </source>
</evidence>
<reference evidence="1 4" key="2">
    <citation type="submission" date="2020-08" db="EMBL/GenBank/DDBJ databases">
        <title>Sequencing the genomes of 1000 actinobacteria strains.</title>
        <authorList>
            <person name="Klenk H.-P."/>
        </authorList>
    </citation>
    <scope>NUCLEOTIDE SEQUENCE [LARGE SCALE GENOMIC DNA]</scope>
    <source>
        <strain evidence="1 4">DSM 15626</strain>
    </source>
</reference>
<organism evidence="2 3">
    <name type="scientific">Kribbella sandramycini</name>
    <dbReference type="NCBI Taxonomy" id="60450"/>
    <lineage>
        <taxon>Bacteria</taxon>
        <taxon>Bacillati</taxon>
        <taxon>Actinomycetota</taxon>
        <taxon>Actinomycetes</taxon>
        <taxon>Propionibacteriales</taxon>
        <taxon>Kribbellaceae</taxon>
        <taxon>Kribbella</taxon>
    </lineage>
</organism>